<evidence type="ECO:0000313" key="3">
    <source>
        <dbReference type="Proteomes" id="UP000267096"/>
    </source>
</evidence>
<reference evidence="2 3" key="2">
    <citation type="submission" date="2018-11" db="EMBL/GenBank/DDBJ databases">
        <authorList>
            <consortium name="Pathogen Informatics"/>
        </authorList>
    </citation>
    <scope>NUCLEOTIDE SEQUENCE [LARGE SCALE GENOMIC DNA]</scope>
</reference>
<name>A0A0M3JLW8_ANISI</name>
<sequence>MTRKRKRPPQNEQELSGKHPNDTHSDNVISHHADTKYDSSFLNSLAGYGQKSGRNSKKYEKSGGVKSKRFNDNRTHQGSRRPLFDEPASEGASSNFKSEFERKYGYVEENGYVGDYGGDYGNYNGQATGEM</sequence>
<gene>
    <name evidence="2" type="ORF">ASIM_LOCUS8404</name>
</gene>
<proteinExistence type="predicted"/>
<protein>
    <submittedName>
        <fullName evidence="4">Ovule protein</fullName>
    </submittedName>
</protein>
<reference evidence="4" key="1">
    <citation type="submission" date="2017-02" db="UniProtKB">
        <authorList>
            <consortium name="WormBaseParasite"/>
        </authorList>
    </citation>
    <scope>IDENTIFICATION</scope>
</reference>
<accession>A0A0M3JLW8</accession>
<dbReference type="AlphaFoldDB" id="A0A0M3JLW8"/>
<evidence type="ECO:0000313" key="4">
    <source>
        <dbReference type="WBParaSite" id="ASIM_0000864901-mRNA-1"/>
    </source>
</evidence>
<feature type="region of interest" description="Disordered" evidence="1">
    <location>
        <begin position="1"/>
        <end position="101"/>
    </location>
</feature>
<feature type="compositionally biased region" description="Basic and acidic residues" evidence="1">
    <location>
        <begin position="15"/>
        <end position="37"/>
    </location>
</feature>
<dbReference type="EMBL" id="UYRR01022660">
    <property type="protein sequence ID" value="VDK31645.1"/>
    <property type="molecule type" value="Genomic_DNA"/>
</dbReference>
<organism evidence="4">
    <name type="scientific">Anisakis simplex</name>
    <name type="common">Herring worm</name>
    <dbReference type="NCBI Taxonomy" id="6269"/>
    <lineage>
        <taxon>Eukaryota</taxon>
        <taxon>Metazoa</taxon>
        <taxon>Ecdysozoa</taxon>
        <taxon>Nematoda</taxon>
        <taxon>Chromadorea</taxon>
        <taxon>Rhabditida</taxon>
        <taxon>Spirurina</taxon>
        <taxon>Ascaridomorpha</taxon>
        <taxon>Ascaridoidea</taxon>
        <taxon>Anisakidae</taxon>
        <taxon>Anisakis</taxon>
        <taxon>Anisakis simplex complex</taxon>
    </lineage>
</organism>
<dbReference type="WBParaSite" id="ASIM_0000864901-mRNA-1">
    <property type="protein sequence ID" value="ASIM_0000864901-mRNA-1"/>
    <property type="gene ID" value="ASIM_0000864901"/>
</dbReference>
<evidence type="ECO:0000313" key="2">
    <source>
        <dbReference type="EMBL" id="VDK31645.1"/>
    </source>
</evidence>
<feature type="compositionally biased region" description="Basic and acidic residues" evidence="1">
    <location>
        <begin position="57"/>
        <end position="75"/>
    </location>
</feature>
<dbReference type="Proteomes" id="UP000267096">
    <property type="component" value="Unassembled WGS sequence"/>
</dbReference>
<evidence type="ECO:0000256" key="1">
    <source>
        <dbReference type="SAM" id="MobiDB-lite"/>
    </source>
</evidence>
<keyword evidence="3" id="KW-1185">Reference proteome</keyword>